<keyword evidence="3" id="KW-0804">Transcription</keyword>
<evidence type="ECO:0000313" key="6">
    <source>
        <dbReference type="EMBL" id="MXN66344.1"/>
    </source>
</evidence>
<protein>
    <submittedName>
        <fullName evidence="6">Helix-turn-helix domain-containing protein</fullName>
    </submittedName>
</protein>
<keyword evidence="2" id="KW-0238">DNA-binding</keyword>
<comment type="caution">
    <text evidence="6">The sequence shown here is derived from an EMBL/GenBank/DDBJ whole genome shotgun (WGS) entry which is preliminary data.</text>
</comment>
<evidence type="ECO:0000259" key="4">
    <source>
        <dbReference type="PROSITE" id="PS51077"/>
    </source>
</evidence>
<dbReference type="PROSITE" id="PS51078">
    <property type="entry name" value="ICLR_ED"/>
    <property type="match status" value="1"/>
</dbReference>
<evidence type="ECO:0000259" key="5">
    <source>
        <dbReference type="PROSITE" id="PS51078"/>
    </source>
</evidence>
<evidence type="ECO:0000256" key="3">
    <source>
        <dbReference type="ARBA" id="ARBA00023163"/>
    </source>
</evidence>
<dbReference type="EMBL" id="WUMV01000007">
    <property type="protein sequence ID" value="MXN66344.1"/>
    <property type="molecule type" value="Genomic_DNA"/>
</dbReference>
<dbReference type="Pfam" id="PF01614">
    <property type="entry name" value="IclR_C"/>
    <property type="match status" value="1"/>
</dbReference>
<dbReference type="Proteomes" id="UP000433101">
    <property type="component" value="Unassembled WGS sequence"/>
</dbReference>
<reference evidence="6 7" key="1">
    <citation type="submission" date="2019-12" db="EMBL/GenBank/DDBJ databases">
        <authorList>
            <person name="Li M."/>
        </authorList>
    </citation>
    <scope>NUCLEOTIDE SEQUENCE [LARGE SCALE GENOMIC DNA]</scope>
    <source>
        <strain evidence="6 7">GBMRC 2046</strain>
    </source>
</reference>
<dbReference type="GO" id="GO:0045892">
    <property type="term" value="P:negative regulation of DNA-templated transcription"/>
    <property type="evidence" value="ECO:0007669"/>
    <property type="project" value="TreeGrafter"/>
</dbReference>
<dbReference type="SUPFAM" id="SSF55781">
    <property type="entry name" value="GAF domain-like"/>
    <property type="match status" value="1"/>
</dbReference>
<dbReference type="RefSeq" id="WP_160776580.1">
    <property type="nucleotide sequence ID" value="NZ_WUMV01000007.1"/>
</dbReference>
<dbReference type="InterPro" id="IPR014757">
    <property type="entry name" value="Tscrpt_reg_IclR_C"/>
</dbReference>
<dbReference type="AlphaFoldDB" id="A0A7X3S908"/>
<dbReference type="Pfam" id="PF09339">
    <property type="entry name" value="HTH_IclR"/>
    <property type="match status" value="1"/>
</dbReference>
<dbReference type="GO" id="GO:0003677">
    <property type="term" value="F:DNA binding"/>
    <property type="evidence" value="ECO:0007669"/>
    <property type="project" value="UniProtKB-KW"/>
</dbReference>
<dbReference type="GO" id="GO:0003700">
    <property type="term" value="F:DNA-binding transcription factor activity"/>
    <property type="evidence" value="ECO:0007669"/>
    <property type="project" value="TreeGrafter"/>
</dbReference>
<dbReference type="SUPFAM" id="SSF46785">
    <property type="entry name" value="Winged helix' DNA-binding domain"/>
    <property type="match status" value="1"/>
</dbReference>
<name>A0A7X3S908_9HYPH</name>
<feature type="domain" description="IclR-ED" evidence="5">
    <location>
        <begin position="80"/>
        <end position="265"/>
    </location>
</feature>
<dbReference type="InterPro" id="IPR050707">
    <property type="entry name" value="HTH_MetabolicPath_Reg"/>
</dbReference>
<proteinExistence type="predicted"/>
<organism evidence="6 7">
    <name type="scientific">Stappia sediminis</name>
    <dbReference type="NCBI Taxonomy" id="2692190"/>
    <lineage>
        <taxon>Bacteria</taxon>
        <taxon>Pseudomonadati</taxon>
        <taxon>Pseudomonadota</taxon>
        <taxon>Alphaproteobacteria</taxon>
        <taxon>Hyphomicrobiales</taxon>
        <taxon>Stappiaceae</taxon>
        <taxon>Stappia</taxon>
    </lineage>
</organism>
<dbReference type="InterPro" id="IPR036388">
    <property type="entry name" value="WH-like_DNA-bd_sf"/>
</dbReference>
<dbReference type="Gene3D" id="3.30.450.40">
    <property type="match status" value="1"/>
</dbReference>
<gene>
    <name evidence="6" type="ORF">GR183_15625</name>
</gene>
<dbReference type="InterPro" id="IPR005471">
    <property type="entry name" value="Tscrpt_reg_IclR_N"/>
</dbReference>
<evidence type="ECO:0000256" key="2">
    <source>
        <dbReference type="ARBA" id="ARBA00023125"/>
    </source>
</evidence>
<sequence>MDNGDEQFDLEDDRNFVTALARGLDVLRCFRPDETTLTNQEIAARTGLPKATISRLTYTLRKLGYLIHSERTGTYRLGAGVLALGYGVLAGMEIGELAKEEMRKLCEGPNPHVTAALGERHRLQMVYMAVRRSNQAVSLTMNVGARLPLFHSSMGRAALAGMSHEERSHMVHLAIMEKPEEEVRIRKSVERAVEDYKRFGYATSFGDWRSEVNGIAVPIWSLNGDRLYAMNIGGPSFLCSPEMLQKEYGSRLVEAGRALSQQARPGIV</sequence>
<dbReference type="PROSITE" id="PS51077">
    <property type="entry name" value="HTH_ICLR"/>
    <property type="match status" value="1"/>
</dbReference>
<evidence type="ECO:0000313" key="7">
    <source>
        <dbReference type="Proteomes" id="UP000433101"/>
    </source>
</evidence>
<evidence type="ECO:0000256" key="1">
    <source>
        <dbReference type="ARBA" id="ARBA00023015"/>
    </source>
</evidence>
<accession>A0A7X3S908</accession>
<keyword evidence="1" id="KW-0805">Transcription regulation</keyword>
<dbReference type="InterPro" id="IPR036390">
    <property type="entry name" value="WH_DNA-bd_sf"/>
</dbReference>
<dbReference type="PANTHER" id="PTHR30136:SF33">
    <property type="entry name" value="TRANSCRIPTIONAL REGULATORY PROTEIN"/>
    <property type="match status" value="1"/>
</dbReference>
<dbReference type="PANTHER" id="PTHR30136">
    <property type="entry name" value="HELIX-TURN-HELIX TRANSCRIPTIONAL REGULATOR, ICLR FAMILY"/>
    <property type="match status" value="1"/>
</dbReference>
<feature type="domain" description="HTH iclR-type" evidence="4">
    <location>
        <begin position="17"/>
        <end position="79"/>
    </location>
</feature>
<dbReference type="InterPro" id="IPR029016">
    <property type="entry name" value="GAF-like_dom_sf"/>
</dbReference>
<dbReference type="SMART" id="SM00346">
    <property type="entry name" value="HTH_ICLR"/>
    <property type="match status" value="1"/>
</dbReference>
<keyword evidence="7" id="KW-1185">Reference proteome</keyword>
<dbReference type="Gene3D" id="1.10.10.10">
    <property type="entry name" value="Winged helix-like DNA-binding domain superfamily/Winged helix DNA-binding domain"/>
    <property type="match status" value="1"/>
</dbReference>